<feature type="compositionally biased region" description="Acidic residues" evidence="1">
    <location>
        <begin position="65"/>
        <end position="75"/>
    </location>
</feature>
<protein>
    <submittedName>
        <fullName evidence="2">Uncharacterized protein</fullName>
    </submittedName>
</protein>
<gene>
    <name evidence="2" type="ORF">H5410_030956</name>
</gene>
<accession>A0A9J5YH19</accession>
<proteinExistence type="predicted"/>
<dbReference type="EMBL" id="JACXVP010000006">
    <property type="protein sequence ID" value="KAG5599586.1"/>
    <property type="molecule type" value="Genomic_DNA"/>
</dbReference>
<name>A0A9J5YH19_SOLCO</name>
<evidence type="ECO:0000313" key="2">
    <source>
        <dbReference type="EMBL" id="KAG5599586.1"/>
    </source>
</evidence>
<organism evidence="2 3">
    <name type="scientific">Solanum commersonii</name>
    <name type="common">Commerson's wild potato</name>
    <name type="synonym">Commerson's nightshade</name>
    <dbReference type="NCBI Taxonomy" id="4109"/>
    <lineage>
        <taxon>Eukaryota</taxon>
        <taxon>Viridiplantae</taxon>
        <taxon>Streptophyta</taxon>
        <taxon>Embryophyta</taxon>
        <taxon>Tracheophyta</taxon>
        <taxon>Spermatophyta</taxon>
        <taxon>Magnoliopsida</taxon>
        <taxon>eudicotyledons</taxon>
        <taxon>Gunneridae</taxon>
        <taxon>Pentapetalae</taxon>
        <taxon>asterids</taxon>
        <taxon>lamiids</taxon>
        <taxon>Solanales</taxon>
        <taxon>Solanaceae</taxon>
        <taxon>Solanoideae</taxon>
        <taxon>Solaneae</taxon>
        <taxon>Solanum</taxon>
    </lineage>
</organism>
<comment type="caution">
    <text evidence="2">The sequence shown here is derived from an EMBL/GenBank/DDBJ whole genome shotgun (WGS) entry which is preliminary data.</text>
</comment>
<dbReference type="Proteomes" id="UP000824120">
    <property type="component" value="Chromosome 6"/>
</dbReference>
<evidence type="ECO:0000313" key="3">
    <source>
        <dbReference type="Proteomes" id="UP000824120"/>
    </source>
</evidence>
<keyword evidence="3" id="KW-1185">Reference proteome</keyword>
<reference evidence="2 3" key="1">
    <citation type="submission" date="2020-09" db="EMBL/GenBank/DDBJ databases">
        <title>De no assembly of potato wild relative species, Solanum commersonii.</title>
        <authorList>
            <person name="Cho K."/>
        </authorList>
    </citation>
    <scope>NUCLEOTIDE SEQUENCE [LARGE SCALE GENOMIC DNA]</scope>
    <source>
        <strain evidence="2">LZ3.2</strain>
        <tissue evidence="2">Leaf</tissue>
    </source>
</reference>
<dbReference type="AlphaFoldDB" id="A0A9J5YH19"/>
<feature type="region of interest" description="Disordered" evidence="1">
    <location>
        <begin position="59"/>
        <end position="91"/>
    </location>
</feature>
<evidence type="ECO:0000256" key="1">
    <source>
        <dbReference type="SAM" id="MobiDB-lite"/>
    </source>
</evidence>
<sequence>MYGMEMLCNQNGCQVSTNVQLGEVERRYPLNKHAKALLGIGLAFHELVDDDILTDEHRLRTSSDMDSDSETEDVDSAYAGYETDGGDAMEN</sequence>